<dbReference type="PANTHER" id="PTHR37203:SF3">
    <property type="entry name" value="SLR0975 PROTEIN"/>
    <property type="match status" value="1"/>
</dbReference>
<organism evidence="1 2">
    <name type="scientific">Escallonia herrerae</name>
    <dbReference type="NCBI Taxonomy" id="1293975"/>
    <lineage>
        <taxon>Eukaryota</taxon>
        <taxon>Viridiplantae</taxon>
        <taxon>Streptophyta</taxon>
        <taxon>Embryophyta</taxon>
        <taxon>Tracheophyta</taxon>
        <taxon>Spermatophyta</taxon>
        <taxon>Magnoliopsida</taxon>
        <taxon>eudicotyledons</taxon>
        <taxon>Gunneridae</taxon>
        <taxon>Pentapetalae</taxon>
        <taxon>asterids</taxon>
        <taxon>campanulids</taxon>
        <taxon>Escalloniales</taxon>
        <taxon>Escalloniaceae</taxon>
        <taxon>Escallonia</taxon>
    </lineage>
</organism>
<proteinExistence type="predicted"/>
<evidence type="ECO:0000313" key="1">
    <source>
        <dbReference type="EMBL" id="KAK3025918.1"/>
    </source>
</evidence>
<dbReference type="AlphaFoldDB" id="A0AA89B4V6"/>
<evidence type="ECO:0000313" key="2">
    <source>
        <dbReference type="Proteomes" id="UP001188597"/>
    </source>
</evidence>
<name>A0AA89B4V6_9ASTE</name>
<accession>A0AA89B4V6</accession>
<dbReference type="EMBL" id="JAVXUP010000524">
    <property type="protein sequence ID" value="KAK3025918.1"/>
    <property type="molecule type" value="Genomic_DNA"/>
</dbReference>
<keyword evidence="2" id="KW-1185">Reference proteome</keyword>
<reference evidence="1" key="1">
    <citation type="submission" date="2022-12" db="EMBL/GenBank/DDBJ databases">
        <title>Draft genome assemblies for two species of Escallonia (Escalloniales).</title>
        <authorList>
            <person name="Chanderbali A."/>
            <person name="Dervinis C."/>
            <person name="Anghel I."/>
            <person name="Soltis D."/>
            <person name="Soltis P."/>
            <person name="Zapata F."/>
        </authorList>
    </citation>
    <scope>NUCLEOTIDE SEQUENCE</scope>
    <source>
        <strain evidence="1">UCBG64.0493</strain>
        <tissue evidence="1">Leaf</tissue>
    </source>
</reference>
<gene>
    <name evidence="1" type="ORF">RJ639_041308</name>
</gene>
<comment type="caution">
    <text evidence="1">The sequence shown here is derived from an EMBL/GenBank/DDBJ whole genome shotgun (WGS) entry which is preliminary data.</text>
</comment>
<dbReference type="Proteomes" id="UP001188597">
    <property type="component" value="Unassembled WGS sequence"/>
</dbReference>
<protein>
    <submittedName>
        <fullName evidence="1">Uncharacterized protein</fullName>
    </submittedName>
</protein>
<dbReference type="PANTHER" id="PTHR37203">
    <property type="match status" value="1"/>
</dbReference>
<sequence length="348" mass="38362">MSAVATHLHPHISFPFPPPFTTNYPTIRSPWRPNNGIRLHASISLQGQRQASDPELRSVLELATASDYFSPLLKSLTKPADIDYVMIQEDPYERDDFLTILESRFFFLAADARSTLRPGFELVSFGNCGRGWRPSYRNVLLSVRKELKVPCSTKLPTADLEVEIFLHLLQDYSSEASGSSPRAWESSEASDSQGSLELGLSQWKVQAGAALKFGTVKLRSLILKGGGMLTLGKIYEMLARGLSGRMLLDAANYQMKNEIIRKGGHLAAINLESRAALLAAKKGVAGAASRYLGLRSVMALFGPMLWGTFLADIVIQMLGTDYARILRAIYAFAQVRCLVCMSLHIYGG</sequence>